<name>A0A4Z0BZY8_9BURK</name>
<evidence type="ECO:0000313" key="3">
    <source>
        <dbReference type="Proteomes" id="UP000297839"/>
    </source>
</evidence>
<dbReference type="EMBL" id="SMLK01000002">
    <property type="protein sequence ID" value="TFZ03555.1"/>
    <property type="molecule type" value="Genomic_DNA"/>
</dbReference>
<keyword evidence="1" id="KW-0732">Signal</keyword>
<proteinExistence type="predicted"/>
<comment type="caution">
    <text evidence="2">The sequence shown here is derived from an EMBL/GenBank/DDBJ whole genome shotgun (WGS) entry which is preliminary data.</text>
</comment>
<gene>
    <name evidence="2" type="ORF">EZ216_07735</name>
</gene>
<accession>A0A4Z0BZY8</accession>
<reference evidence="2 3" key="1">
    <citation type="submission" date="2019-03" db="EMBL/GenBank/DDBJ databases">
        <title>Ramlibacter sp. 18x22-1, whole genome shotgun sequence.</title>
        <authorList>
            <person name="Zhang X."/>
            <person name="Feng G."/>
            <person name="Zhu H."/>
        </authorList>
    </citation>
    <scope>NUCLEOTIDE SEQUENCE [LARGE SCALE GENOMIC DNA]</scope>
    <source>
        <strain evidence="2 3">18x22-1</strain>
    </source>
</reference>
<protein>
    <submittedName>
        <fullName evidence="2">DUF3047 domain-containing protein</fullName>
    </submittedName>
</protein>
<sequence length="272" mass="29565">MHAVETKSSHLRRAAAFALACACVFAAGCAGPQSHHDDAVDDHQPHVPLADSSWARASGGAGLDPLSWEHQRLPGKAPVTFRPVRLDGRDALSATAVSAASVVRNKVRIEPQELAAVRFSWKVPALTPSADLALRDADDSPVRIILAFEGDRSKFSTKNAMLSELMRALTGEEMPYATLMYVWCNKRQPGTVIPNPRTDRIRTMVLESGPGQLGRWLDYERNIRADFEKAFGEAPGALVGVAVMTDSDNTRSTSRAWYGPLTFTQRTVSAAP</sequence>
<evidence type="ECO:0000256" key="1">
    <source>
        <dbReference type="SAM" id="SignalP"/>
    </source>
</evidence>
<dbReference type="Proteomes" id="UP000297839">
    <property type="component" value="Unassembled WGS sequence"/>
</dbReference>
<dbReference type="InterPro" id="IPR021409">
    <property type="entry name" value="DUF3047"/>
</dbReference>
<dbReference type="PROSITE" id="PS51257">
    <property type="entry name" value="PROKAR_LIPOPROTEIN"/>
    <property type="match status" value="1"/>
</dbReference>
<dbReference type="OrthoDB" id="9775969at2"/>
<keyword evidence="3" id="KW-1185">Reference proteome</keyword>
<dbReference type="Pfam" id="PF11249">
    <property type="entry name" value="DUF3047"/>
    <property type="match status" value="1"/>
</dbReference>
<dbReference type="AlphaFoldDB" id="A0A4Z0BZY8"/>
<organism evidence="2 3">
    <name type="scientific">Ramlibacter humi</name>
    <dbReference type="NCBI Taxonomy" id="2530451"/>
    <lineage>
        <taxon>Bacteria</taxon>
        <taxon>Pseudomonadati</taxon>
        <taxon>Pseudomonadota</taxon>
        <taxon>Betaproteobacteria</taxon>
        <taxon>Burkholderiales</taxon>
        <taxon>Comamonadaceae</taxon>
        <taxon>Ramlibacter</taxon>
    </lineage>
</organism>
<evidence type="ECO:0000313" key="2">
    <source>
        <dbReference type="EMBL" id="TFZ03555.1"/>
    </source>
</evidence>
<feature type="chain" id="PRO_5021364094" evidence="1">
    <location>
        <begin position="27"/>
        <end position="272"/>
    </location>
</feature>
<feature type="signal peptide" evidence="1">
    <location>
        <begin position="1"/>
        <end position="26"/>
    </location>
</feature>